<keyword evidence="1 2" id="KW-0129">CBS domain</keyword>
<dbReference type="EMBL" id="BAAAUF010000056">
    <property type="protein sequence ID" value="GAA3066136.1"/>
    <property type="molecule type" value="Genomic_DNA"/>
</dbReference>
<dbReference type="PIRSF" id="PIRSF036990">
    <property type="entry name" value="UCP036990_CBS_BON"/>
    <property type="match status" value="1"/>
</dbReference>
<dbReference type="PANTHER" id="PTHR43080:SF29">
    <property type="entry name" value="OS02G0818000 PROTEIN"/>
    <property type="match status" value="1"/>
</dbReference>
<accession>A0ABP6M1W3</accession>
<dbReference type="PROSITE" id="PS51371">
    <property type="entry name" value="CBS"/>
    <property type="match status" value="2"/>
</dbReference>
<keyword evidence="7" id="KW-1185">Reference proteome</keyword>
<dbReference type="SUPFAM" id="SSF54631">
    <property type="entry name" value="CBS-domain pair"/>
    <property type="match status" value="1"/>
</dbReference>
<dbReference type="SMART" id="SM00116">
    <property type="entry name" value="CBS"/>
    <property type="match status" value="2"/>
</dbReference>
<dbReference type="InterPro" id="IPR051257">
    <property type="entry name" value="Diverse_CBS-Domain"/>
</dbReference>
<dbReference type="CDD" id="cd04586">
    <property type="entry name" value="CBS_pair_BON_assoc"/>
    <property type="match status" value="1"/>
</dbReference>
<comment type="caution">
    <text evidence="6">The sequence shown here is derived from an EMBL/GenBank/DDBJ whole genome shotgun (WGS) entry which is preliminary data.</text>
</comment>
<dbReference type="Gene3D" id="3.30.1340.30">
    <property type="match status" value="1"/>
</dbReference>
<dbReference type="InterPro" id="IPR017080">
    <property type="entry name" value="UCP036990_CBS_BON"/>
</dbReference>
<dbReference type="Pfam" id="PF00571">
    <property type="entry name" value="CBS"/>
    <property type="match status" value="2"/>
</dbReference>
<name>A0ABP6M1W3_9ACTN</name>
<feature type="domain" description="CBS" evidence="5">
    <location>
        <begin position="32"/>
        <end position="91"/>
    </location>
</feature>
<evidence type="ECO:0000256" key="3">
    <source>
        <dbReference type="SAM" id="MobiDB-lite"/>
    </source>
</evidence>
<dbReference type="InterPro" id="IPR046342">
    <property type="entry name" value="CBS_dom_sf"/>
</dbReference>
<sequence length="260" mass="27871">MRAWVRFVALVPASTPPEDTMHGTPRLVSDVMTRRVVALGRAATFKDIVKAMRQWNVSALPVVEEENRVVGVVSEADLLRKEEYRDSGQDRHSRLERLSDLVKAGAVTAGELMTAPAVTVAANATLGQAARTMARSGVKRLPVVSDDGALLGIVSRSDLLKVFLREDEDIAEEVRDEIVAHLFPGPPEPVRVAVHDGVVRLTGRIPDTSLVPVVTRLVRGVEGVVDVDCALAGPPRRPDLDPDLPGDDVVHGARGAGSIG</sequence>
<proteinExistence type="predicted"/>
<gene>
    <name evidence="6" type="ORF">GCM10010448_56970</name>
</gene>
<dbReference type="Gene3D" id="3.10.580.10">
    <property type="entry name" value="CBS-domain"/>
    <property type="match status" value="1"/>
</dbReference>
<feature type="domain" description="BON" evidence="4">
    <location>
        <begin position="166"/>
        <end position="235"/>
    </location>
</feature>
<dbReference type="Pfam" id="PF04972">
    <property type="entry name" value="BON"/>
    <property type="match status" value="1"/>
</dbReference>
<dbReference type="InterPro" id="IPR000644">
    <property type="entry name" value="CBS_dom"/>
</dbReference>
<evidence type="ECO:0000256" key="2">
    <source>
        <dbReference type="PROSITE-ProRule" id="PRU00703"/>
    </source>
</evidence>
<reference evidence="7" key="1">
    <citation type="journal article" date="2019" name="Int. J. Syst. Evol. Microbiol.">
        <title>The Global Catalogue of Microorganisms (GCM) 10K type strain sequencing project: providing services to taxonomists for standard genome sequencing and annotation.</title>
        <authorList>
            <consortium name="The Broad Institute Genomics Platform"/>
            <consortium name="The Broad Institute Genome Sequencing Center for Infectious Disease"/>
            <person name="Wu L."/>
            <person name="Ma J."/>
        </authorList>
    </citation>
    <scope>NUCLEOTIDE SEQUENCE [LARGE SCALE GENOMIC DNA]</scope>
    <source>
        <strain evidence="7">JCM 9091</strain>
    </source>
</reference>
<dbReference type="PROSITE" id="PS50914">
    <property type="entry name" value="BON"/>
    <property type="match status" value="1"/>
</dbReference>
<evidence type="ECO:0000313" key="7">
    <source>
        <dbReference type="Proteomes" id="UP001501532"/>
    </source>
</evidence>
<evidence type="ECO:0000256" key="1">
    <source>
        <dbReference type="ARBA" id="ARBA00023122"/>
    </source>
</evidence>
<evidence type="ECO:0000313" key="6">
    <source>
        <dbReference type="EMBL" id="GAA3066136.1"/>
    </source>
</evidence>
<evidence type="ECO:0000259" key="4">
    <source>
        <dbReference type="PROSITE" id="PS50914"/>
    </source>
</evidence>
<organism evidence="6 7">
    <name type="scientific">Streptomyces glomeratus</name>
    <dbReference type="NCBI Taxonomy" id="284452"/>
    <lineage>
        <taxon>Bacteria</taxon>
        <taxon>Bacillati</taxon>
        <taxon>Actinomycetota</taxon>
        <taxon>Actinomycetes</taxon>
        <taxon>Kitasatosporales</taxon>
        <taxon>Streptomycetaceae</taxon>
        <taxon>Streptomyces</taxon>
    </lineage>
</organism>
<dbReference type="PANTHER" id="PTHR43080">
    <property type="entry name" value="CBS DOMAIN-CONTAINING PROTEIN CBSX3, MITOCHONDRIAL"/>
    <property type="match status" value="1"/>
</dbReference>
<protein>
    <submittedName>
        <fullName evidence="6">CBS domain-containing protein</fullName>
    </submittedName>
</protein>
<evidence type="ECO:0000259" key="5">
    <source>
        <dbReference type="PROSITE" id="PS51371"/>
    </source>
</evidence>
<feature type="region of interest" description="Disordered" evidence="3">
    <location>
        <begin position="234"/>
        <end position="260"/>
    </location>
</feature>
<feature type="domain" description="CBS" evidence="5">
    <location>
        <begin position="113"/>
        <end position="170"/>
    </location>
</feature>
<dbReference type="Proteomes" id="UP001501532">
    <property type="component" value="Unassembled WGS sequence"/>
</dbReference>
<dbReference type="InterPro" id="IPR007055">
    <property type="entry name" value="BON_dom"/>
</dbReference>